<organism evidence="2">
    <name type="scientific">uncultured delta proteobacterium</name>
    <dbReference type="NCBI Taxonomy" id="34034"/>
    <lineage>
        <taxon>Bacteria</taxon>
        <taxon>Deltaproteobacteria</taxon>
        <taxon>environmental samples</taxon>
    </lineage>
</organism>
<comment type="similarity">
    <text evidence="1">Belongs to the ComF/GntX family.</text>
</comment>
<sequence length="255" mass="26946">MLRFARRFAACLAPLRESRCASCATPVPLQAPDTPFGATLCPSCAAALARRTAGYCTRCGNLFAQADAPPAPCGNCLAAPRPWNRFFFHGAYQGLLRDLILRFKNGHELALGNLLGRLLAAHPDIPGPPDTVSPYDAIVPMPLHPRRLRERGFNQALEAALPLAAKCGAPVMPQLLGRTGYTRPQAGLSLNERKANVRGLFAAKGAAGMRLLLADDIATTCASLESAADALLRAGASSVDVAVIARTPEARTLSP</sequence>
<dbReference type="PANTHER" id="PTHR47505:SF1">
    <property type="entry name" value="DNA UTILIZATION PROTEIN YHGH"/>
    <property type="match status" value="1"/>
</dbReference>
<dbReference type="PANTHER" id="PTHR47505">
    <property type="entry name" value="DNA UTILIZATION PROTEIN YHGH"/>
    <property type="match status" value="1"/>
</dbReference>
<proteinExistence type="inferred from homology"/>
<dbReference type="EMBL" id="FLUQ01000002">
    <property type="protein sequence ID" value="SBW05265.1"/>
    <property type="molecule type" value="Genomic_DNA"/>
</dbReference>
<evidence type="ECO:0000313" key="2">
    <source>
        <dbReference type="EMBL" id="SBW05265.1"/>
    </source>
</evidence>
<dbReference type="InterPro" id="IPR029057">
    <property type="entry name" value="PRTase-like"/>
</dbReference>
<name>A0A212K170_9DELT</name>
<dbReference type="GO" id="GO:0016757">
    <property type="term" value="F:glycosyltransferase activity"/>
    <property type="evidence" value="ECO:0007669"/>
    <property type="project" value="UniProtKB-KW"/>
</dbReference>
<dbReference type="CDD" id="cd06223">
    <property type="entry name" value="PRTases_typeI"/>
    <property type="match status" value="1"/>
</dbReference>
<gene>
    <name evidence="2" type="ORF">KL86DPRO_20457</name>
</gene>
<dbReference type="AlphaFoldDB" id="A0A212K170"/>
<dbReference type="InterPro" id="IPR000836">
    <property type="entry name" value="PRTase_dom"/>
</dbReference>
<reference evidence="2" key="1">
    <citation type="submission" date="2016-04" db="EMBL/GenBank/DDBJ databases">
        <authorList>
            <person name="Evans L.H."/>
            <person name="Alamgir A."/>
            <person name="Owens N."/>
            <person name="Weber N.D."/>
            <person name="Virtaneva K."/>
            <person name="Barbian K."/>
            <person name="Babar A."/>
            <person name="Rosenke K."/>
        </authorList>
    </citation>
    <scope>NUCLEOTIDE SEQUENCE</scope>
    <source>
        <strain evidence="2">86</strain>
    </source>
</reference>
<dbReference type="Gene3D" id="3.40.50.2020">
    <property type="match status" value="1"/>
</dbReference>
<keyword evidence="2" id="KW-0808">Transferase</keyword>
<accession>A0A212K170</accession>
<protein>
    <submittedName>
        <fullName evidence="2">Phosphoribosyltransferase</fullName>
    </submittedName>
</protein>
<keyword evidence="2" id="KW-0328">Glycosyltransferase</keyword>
<dbReference type="SUPFAM" id="SSF53271">
    <property type="entry name" value="PRTase-like"/>
    <property type="match status" value="1"/>
</dbReference>
<evidence type="ECO:0000256" key="1">
    <source>
        <dbReference type="ARBA" id="ARBA00008007"/>
    </source>
</evidence>
<dbReference type="InterPro" id="IPR051910">
    <property type="entry name" value="ComF/GntX_DNA_util-trans"/>
</dbReference>